<name>A0A5A7R6V2_STRAF</name>
<gene>
    <name evidence="2" type="ORF">STAS_31031</name>
</gene>
<dbReference type="Proteomes" id="UP000325081">
    <property type="component" value="Unassembled WGS sequence"/>
</dbReference>
<dbReference type="EMBL" id="BKCP01010626">
    <property type="protein sequence ID" value="GER53503.1"/>
    <property type="molecule type" value="Genomic_DNA"/>
</dbReference>
<keyword evidence="3" id="KW-1185">Reference proteome</keyword>
<dbReference type="AlphaFoldDB" id="A0A5A7R6V2"/>
<sequence length="204" mass="22071">MWLTLPVLSRRFSVGDSVATLYRIACWFAGEDDVSSQSQATTLSHLPCSPSSAFLFSPRSFTHHEYFSCLAAKLPPRDRHHVQPSGVLDEVVGNVKYPKTNQENGCGNRDGTDHVVKVRNLVGASPPISKQRGPLSLSVGPTAKSPTAHGHVGGLESIPEQNKPGGGLTIFFHSGFPHQNRACPADRNPLNRLQELGAPDKKDT</sequence>
<reference evidence="3" key="1">
    <citation type="journal article" date="2019" name="Curr. Biol.">
        <title>Genome Sequence of Striga asiatica Provides Insight into the Evolution of Plant Parasitism.</title>
        <authorList>
            <person name="Yoshida S."/>
            <person name="Kim S."/>
            <person name="Wafula E.K."/>
            <person name="Tanskanen J."/>
            <person name="Kim Y.M."/>
            <person name="Honaas L."/>
            <person name="Yang Z."/>
            <person name="Spallek T."/>
            <person name="Conn C.E."/>
            <person name="Ichihashi Y."/>
            <person name="Cheong K."/>
            <person name="Cui S."/>
            <person name="Der J.P."/>
            <person name="Gundlach H."/>
            <person name="Jiao Y."/>
            <person name="Hori C."/>
            <person name="Ishida J.K."/>
            <person name="Kasahara H."/>
            <person name="Kiba T."/>
            <person name="Kim M.S."/>
            <person name="Koo N."/>
            <person name="Laohavisit A."/>
            <person name="Lee Y.H."/>
            <person name="Lumba S."/>
            <person name="McCourt P."/>
            <person name="Mortimer J.C."/>
            <person name="Mutuku J.M."/>
            <person name="Nomura T."/>
            <person name="Sasaki-Sekimoto Y."/>
            <person name="Seto Y."/>
            <person name="Wang Y."/>
            <person name="Wakatake T."/>
            <person name="Sakakibara H."/>
            <person name="Demura T."/>
            <person name="Yamaguchi S."/>
            <person name="Yoneyama K."/>
            <person name="Manabe R.I."/>
            <person name="Nelson D.C."/>
            <person name="Schulman A.H."/>
            <person name="Timko M.P."/>
            <person name="dePamphilis C.W."/>
            <person name="Choi D."/>
            <person name="Shirasu K."/>
        </authorList>
    </citation>
    <scope>NUCLEOTIDE SEQUENCE [LARGE SCALE GENOMIC DNA]</scope>
    <source>
        <strain evidence="3">cv. UVA1</strain>
    </source>
</reference>
<evidence type="ECO:0000256" key="1">
    <source>
        <dbReference type="SAM" id="MobiDB-lite"/>
    </source>
</evidence>
<comment type="caution">
    <text evidence="2">The sequence shown here is derived from an EMBL/GenBank/DDBJ whole genome shotgun (WGS) entry which is preliminary data.</text>
</comment>
<organism evidence="2 3">
    <name type="scientific">Striga asiatica</name>
    <name type="common">Asiatic witchweed</name>
    <name type="synonym">Buchnera asiatica</name>
    <dbReference type="NCBI Taxonomy" id="4170"/>
    <lineage>
        <taxon>Eukaryota</taxon>
        <taxon>Viridiplantae</taxon>
        <taxon>Streptophyta</taxon>
        <taxon>Embryophyta</taxon>
        <taxon>Tracheophyta</taxon>
        <taxon>Spermatophyta</taxon>
        <taxon>Magnoliopsida</taxon>
        <taxon>eudicotyledons</taxon>
        <taxon>Gunneridae</taxon>
        <taxon>Pentapetalae</taxon>
        <taxon>asterids</taxon>
        <taxon>lamiids</taxon>
        <taxon>Lamiales</taxon>
        <taxon>Orobanchaceae</taxon>
        <taxon>Buchnereae</taxon>
        <taxon>Striga</taxon>
    </lineage>
</organism>
<feature type="region of interest" description="Disordered" evidence="1">
    <location>
        <begin position="125"/>
        <end position="155"/>
    </location>
</feature>
<evidence type="ECO:0000313" key="2">
    <source>
        <dbReference type="EMBL" id="GER53503.1"/>
    </source>
</evidence>
<evidence type="ECO:0000313" key="3">
    <source>
        <dbReference type="Proteomes" id="UP000325081"/>
    </source>
</evidence>
<proteinExistence type="predicted"/>
<accession>A0A5A7R6V2</accession>
<protein>
    <submittedName>
        <fullName evidence="2">Protein translocase subunit SecA</fullName>
    </submittedName>
</protein>
<feature type="region of interest" description="Disordered" evidence="1">
    <location>
        <begin position="180"/>
        <end position="204"/>
    </location>
</feature>